<dbReference type="EMBL" id="JAZDUA010000116">
    <property type="protein sequence ID" value="KAK7867553.1"/>
    <property type="molecule type" value="Genomic_DNA"/>
</dbReference>
<evidence type="ECO:0000313" key="3">
    <source>
        <dbReference type="Proteomes" id="UP001378592"/>
    </source>
</evidence>
<organism evidence="2 3">
    <name type="scientific">Gryllus longicercus</name>
    <dbReference type="NCBI Taxonomy" id="2509291"/>
    <lineage>
        <taxon>Eukaryota</taxon>
        <taxon>Metazoa</taxon>
        <taxon>Ecdysozoa</taxon>
        <taxon>Arthropoda</taxon>
        <taxon>Hexapoda</taxon>
        <taxon>Insecta</taxon>
        <taxon>Pterygota</taxon>
        <taxon>Neoptera</taxon>
        <taxon>Polyneoptera</taxon>
        <taxon>Orthoptera</taxon>
        <taxon>Ensifera</taxon>
        <taxon>Gryllidea</taxon>
        <taxon>Grylloidea</taxon>
        <taxon>Gryllidae</taxon>
        <taxon>Gryllinae</taxon>
        <taxon>Gryllus</taxon>
    </lineage>
</organism>
<name>A0AAN9Z4A1_9ORTH</name>
<dbReference type="AlphaFoldDB" id="A0AAN9Z4A1"/>
<dbReference type="Proteomes" id="UP001378592">
    <property type="component" value="Unassembled WGS sequence"/>
</dbReference>
<gene>
    <name evidence="2" type="ORF">R5R35_004307</name>
</gene>
<feature type="chain" id="PRO_5042926466" evidence="1">
    <location>
        <begin position="20"/>
        <end position="57"/>
    </location>
</feature>
<evidence type="ECO:0000313" key="2">
    <source>
        <dbReference type="EMBL" id="KAK7867553.1"/>
    </source>
</evidence>
<comment type="caution">
    <text evidence="2">The sequence shown here is derived from an EMBL/GenBank/DDBJ whole genome shotgun (WGS) entry which is preliminary data.</text>
</comment>
<feature type="signal peptide" evidence="1">
    <location>
        <begin position="1"/>
        <end position="19"/>
    </location>
</feature>
<keyword evidence="3" id="KW-1185">Reference proteome</keyword>
<reference evidence="2 3" key="1">
    <citation type="submission" date="2024-03" db="EMBL/GenBank/DDBJ databases">
        <title>The genome assembly and annotation of the cricket Gryllus longicercus Weissman &amp; Gray.</title>
        <authorList>
            <person name="Szrajer S."/>
            <person name="Gray D."/>
            <person name="Ylla G."/>
        </authorList>
    </citation>
    <scope>NUCLEOTIDE SEQUENCE [LARGE SCALE GENOMIC DNA]</scope>
    <source>
        <strain evidence="2">DAG 2021-001</strain>
        <tissue evidence="2">Whole body minus gut</tissue>
    </source>
</reference>
<keyword evidence="1" id="KW-0732">Signal</keyword>
<evidence type="ECO:0000256" key="1">
    <source>
        <dbReference type="SAM" id="SignalP"/>
    </source>
</evidence>
<sequence length="57" mass="6228">MKFVIFAVLLVLGVVAALAVEPKENLKTAEQYYAAYAAPYAYAPYPAFGVGAFYYGR</sequence>
<accession>A0AAN9Z4A1</accession>
<proteinExistence type="predicted"/>
<protein>
    <submittedName>
        <fullName evidence="2">Uncharacterized protein</fullName>
    </submittedName>
</protein>